<feature type="binding site" evidence="12">
    <location>
        <position position="161"/>
    </location>
    <ligand>
        <name>D-threo-isocitrate</name>
        <dbReference type="ChEBI" id="CHEBI:15562"/>
    </ligand>
</feature>
<dbReference type="GO" id="GO:0000287">
    <property type="term" value="F:magnesium ion binding"/>
    <property type="evidence" value="ECO:0007669"/>
    <property type="project" value="InterPro"/>
</dbReference>
<feature type="binding site" evidence="13">
    <location>
        <begin position="346"/>
        <end position="352"/>
    </location>
    <ligand>
        <name>NADP(+)</name>
        <dbReference type="ChEBI" id="CHEBI:58349"/>
    </ligand>
</feature>
<evidence type="ECO:0000313" key="20">
    <source>
        <dbReference type="Proteomes" id="UP000782312"/>
    </source>
</evidence>
<evidence type="ECO:0000256" key="14">
    <source>
        <dbReference type="PIRSR" id="PIRSR604439-3"/>
    </source>
</evidence>
<feature type="site" description="Critical for catalysis" evidence="15">
    <location>
        <position position="235"/>
    </location>
</feature>
<feature type="binding site" evidence="13">
    <location>
        <position position="402"/>
    </location>
    <ligand>
        <name>NADP(+)</name>
        <dbReference type="ChEBI" id="CHEBI:58349"/>
    </ligand>
</feature>
<evidence type="ECO:0000256" key="2">
    <source>
        <dbReference type="ARBA" id="ARBA00007769"/>
    </source>
</evidence>
<feature type="binding site" evidence="13">
    <location>
        <position position="359"/>
    </location>
    <ligand>
        <name>NADP(+)</name>
        <dbReference type="ChEBI" id="CHEBI:58349"/>
    </ligand>
</feature>
<reference evidence="19" key="1">
    <citation type="submission" date="2020-07" db="EMBL/GenBank/DDBJ databases">
        <title>Huge and variable diversity of episymbiotic CPR bacteria and DPANN archaea in groundwater ecosystems.</title>
        <authorList>
            <person name="He C.Y."/>
            <person name="Keren R."/>
            <person name="Whittaker M."/>
            <person name="Farag I.F."/>
            <person name="Doudna J."/>
            <person name="Cate J.H.D."/>
            <person name="Banfield J.F."/>
        </authorList>
    </citation>
    <scope>NUCLEOTIDE SEQUENCE</scope>
    <source>
        <strain evidence="19">NC_groundwater_763_Ag_S-0.2um_68_21</strain>
    </source>
</reference>
<keyword evidence="10 14" id="KW-0464">Manganese</keyword>
<evidence type="ECO:0000256" key="11">
    <source>
        <dbReference type="ARBA" id="ARBA00023554"/>
    </source>
</evidence>
<organism evidence="19 20">
    <name type="scientific">Tectimicrobiota bacterium</name>
    <dbReference type="NCBI Taxonomy" id="2528274"/>
    <lineage>
        <taxon>Bacteria</taxon>
        <taxon>Pseudomonadati</taxon>
        <taxon>Nitrospinota/Tectimicrobiota group</taxon>
        <taxon>Candidatus Tectimicrobiota</taxon>
    </lineage>
</organism>
<dbReference type="EMBL" id="JACPUR010000025">
    <property type="protein sequence ID" value="MBI3128280.1"/>
    <property type="molecule type" value="Genomic_DNA"/>
</dbReference>
<evidence type="ECO:0000256" key="3">
    <source>
        <dbReference type="ARBA" id="ARBA00011738"/>
    </source>
</evidence>
<dbReference type="SUPFAM" id="SSF53659">
    <property type="entry name" value="Isocitrate/Isopropylmalate dehydrogenase-like"/>
    <property type="match status" value="1"/>
</dbReference>
<dbReference type="NCBIfam" id="NF005036">
    <property type="entry name" value="PRK06451.1"/>
    <property type="match status" value="1"/>
</dbReference>
<keyword evidence="4 17" id="KW-0329">Glyoxylate bypass</keyword>
<dbReference type="AlphaFoldDB" id="A0A932HYX9"/>
<protein>
    <recommendedName>
        <fullName evidence="17">Isocitrate dehydrogenase [NADP]</fullName>
        <ecNumber evidence="17">1.1.1.42</ecNumber>
    </recommendedName>
</protein>
<dbReference type="InterPro" id="IPR019818">
    <property type="entry name" value="IsoCit/isopropylmalate_DH_CS"/>
</dbReference>
<dbReference type="Gene3D" id="3.40.718.10">
    <property type="entry name" value="Isopropylmalate Dehydrogenase"/>
    <property type="match status" value="1"/>
</dbReference>
<dbReference type="SMART" id="SM01329">
    <property type="entry name" value="Iso_dh"/>
    <property type="match status" value="1"/>
</dbReference>
<feature type="binding site" evidence="12">
    <location>
        <position position="123"/>
    </location>
    <ligand>
        <name>D-threo-isocitrate</name>
        <dbReference type="ChEBI" id="CHEBI:15562"/>
    </ligand>
</feature>
<feature type="binding site" evidence="14">
    <location>
        <position position="314"/>
    </location>
    <ligand>
        <name>Mg(2+)</name>
        <dbReference type="ChEBI" id="CHEBI:18420"/>
    </ligand>
</feature>
<feature type="modified residue" description="N6-succinyllysine" evidence="16">
    <location>
        <position position="247"/>
    </location>
</feature>
<keyword evidence="6 17" id="KW-0479">Metal-binding</keyword>
<feature type="binding site" evidence="12">
    <location>
        <position position="127"/>
    </location>
    <ligand>
        <name>D-threo-isocitrate</name>
        <dbReference type="ChEBI" id="CHEBI:15562"/>
    </ligand>
</feature>
<keyword evidence="9 19" id="KW-0560">Oxidoreductase</keyword>
<feature type="binding site" evidence="12">
    <location>
        <position position="121"/>
    </location>
    <ligand>
        <name>D-threo-isocitrate</name>
        <dbReference type="ChEBI" id="CHEBI:15562"/>
    </ligand>
</feature>
<comment type="similarity">
    <text evidence="2">Belongs to the isocitrate and isopropylmalate dehydrogenases family.</text>
</comment>
<evidence type="ECO:0000256" key="8">
    <source>
        <dbReference type="ARBA" id="ARBA00022857"/>
    </source>
</evidence>
<evidence type="ECO:0000256" key="7">
    <source>
        <dbReference type="ARBA" id="ARBA00022842"/>
    </source>
</evidence>
<dbReference type="Proteomes" id="UP000782312">
    <property type="component" value="Unassembled WGS sequence"/>
</dbReference>
<evidence type="ECO:0000256" key="16">
    <source>
        <dbReference type="PIRSR" id="PIRSR604439-5"/>
    </source>
</evidence>
<keyword evidence="5 17" id="KW-0816">Tricarboxylic acid cycle</keyword>
<dbReference type="GO" id="GO:0051287">
    <property type="term" value="F:NAD binding"/>
    <property type="evidence" value="ECO:0007669"/>
    <property type="project" value="InterPro"/>
</dbReference>
<feature type="site" description="Critical for catalysis" evidence="15">
    <location>
        <position position="168"/>
    </location>
</feature>
<feature type="modified residue" description="N6-acetyllysine" evidence="16">
    <location>
        <position position="150"/>
    </location>
</feature>
<evidence type="ECO:0000256" key="13">
    <source>
        <dbReference type="PIRSR" id="PIRSR604439-2"/>
    </source>
</evidence>
<evidence type="ECO:0000256" key="15">
    <source>
        <dbReference type="PIRSR" id="PIRSR604439-4"/>
    </source>
</evidence>
<evidence type="ECO:0000259" key="18">
    <source>
        <dbReference type="SMART" id="SM01329"/>
    </source>
</evidence>
<feature type="binding site" evidence="12">
    <location>
        <position position="137"/>
    </location>
    <ligand>
        <name>D-threo-isocitrate</name>
        <dbReference type="ChEBI" id="CHEBI:15562"/>
    </ligand>
</feature>
<proteinExistence type="inferred from homology"/>
<dbReference type="GO" id="GO:0006097">
    <property type="term" value="P:glyoxylate cycle"/>
    <property type="evidence" value="ECO:0007669"/>
    <property type="project" value="UniProtKB-KW"/>
</dbReference>
<dbReference type="InterPro" id="IPR024084">
    <property type="entry name" value="IsoPropMal-DH-like_dom"/>
</dbReference>
<keyword evidence="7 14" id="KW-0460">Magnesium</keyword>
<dbReference type="PROSITE" id="PS00470">
    <property type="entry name" value="IDH_IMDH"/>
    <property type="match status" value="1"/>
</dbReference>
<dbReference type="Pfam" id="PF00180">
    <property type="entry name" value="Iso_dh"/>
    <property type="match status" value="1"/>
</dbReference>
<dbReference type="InterPro" id="IPR004439">
    <property type="entry name" value="Isocitrate_DH_NADP_dimer_prok"/>
</dbReference>
<evidence type="ECO:0000256" key="1">
    <source>
        <dbReference type="ARBA" id="ARBA00001936"/>
    </source>
</evidence>
<dbReference type="NCBIfam" id="NF005425">
    <property type="entry name" value="PRK07006.1"/>
    <property type="match status" value="1"/>
</dbReference>
<evidence type="ECO:0000256" key="17">
    <source>
        <dbReference type="RuleBase" id="RU004446"/>
    </source>
</evidence>
<evidence type="ECO:0000313" key="19">
    <source>
        <dbReference type="EMBL" id="MBI3128280.1"/>
    </source>
</evidence>
<dbReference type="PANTHER" id="PTHR43504:SF1">
    <property type="entry name" value="ISOCITRATE DEHYDROGENASE [NADP]"/>
    <property type="match status" value="1"/>
</dbReference>
<evidence type="ECO:0000256" key="6">
    <source>
        <dbReference type="ARBA" id="ARBA00022723"/>
    </source>
</evidence>
<feature type="modified residue" description="Phosphoserine" evidence="16">
    <location>
        <position position="121"/>
    </location>
</feature>
<comment type="caution">
    <text evidence="19">The sequence shown here is derived from an EMBL/GenBank/DDBJ whole genome shotgun (WGS) entry which is preliminary data.</text>
</comment>
<dbReference type="GO" id="GO:0006099">
    <property type="term" value="P:tricarboxylic acid cycle"/>
    <property type="evidence" value="ECO:0007669"/>
    <property type="project" value="UniProtKB-UniRule"/>
</dbReference>
<sequence length="423" mass="47477">MATKAKSKPKAKKLLEPPKEGTRITFKNGKLQMPDDPIVCYVRGDGIGVDITPAMMDVVDGAVQRAYGGKRKIAWYRIYAGEDATERYGELMPQETMDAVRHYYFAIKGPLYTPIGGGFRSLNVAFRQVLDLYACVRPVRWFTGVPSPVKHPEKVDMCIFRENTEDVYIGIEWPVHSKGAKKVISFLKKELDVTVRPDSGIGIKPISIFGSQRIVKKAIEYAILNKRKSFCLVHKGNVQKYTEGAFKDWGYEFLKKNYRKHIVTEEELGSKKYNGQLPEGKILVNDRIADNIFQQVLTRPNEYEVLCATNLNGDYLSDAIAAQVGGLGIAPGANIGDQIHFFEPTHGTAPKYAGKDMVNPSSLILSAVMMLGYMGWTEASQLIVKGMEETFRQKIVTYDFERQMEGAQKVSCSEFGRAIVRNM</sequence>
<gene>
    <name evidence="19" type="primary">icd</name>
    <name evidence="19" type="ORF">HYZ11_11795</name>
</gene>
<dbReference type="NCBIfam" id="TIGR00183">
    <property type="entry name" value="prok_nadp_idh"/>
    <property type="match status" value="1"/>
</dbReference>
<feature type="modified residue" description="N6-succinyllysine" evidence="16">
    <location>
        <position position="108"/>
    </location>
</feature>
<comment type="subunit">
    <text evidence="3">Homodimer.</text>
</comment>
<evidence type="ECO:0000256" key="9">
    <source>
        <dbReference type="ARBA" id="ARBA00023002"/>
    </source>
</evidence>
<evidence type="ECO:0000256" key="5">
    <source>
        <dbReference type="ARBA" id="ARBA00022532"/>
    </source>
</evidence>
<keyword evidence="8 13" id="KW-0521">NADP</keyword>
<dbReference type="EC" id="1.1.1.42" evidence="17"/>
<accession>A0A932HYX9</accession>
<comment type="catalytic activity">
    <reaction evidence="11">
        <text>D-threo-isocitrate + NADP(+) = 2-oxoglutarate + CO2 + NADPH</text>
        <dbReference type="Rhea" id="RHEA:19629"/>
        <dbReference type="ChEBI" id="CHEBI:15562"/>
        <dbReference type="ChEBI" id="CHEBI:16526"/>
        <dbReference type="ChEBI" id="CHEBI:16810"/>
        <dbReference type="ChEBI" id="CHEBI:57783"/>
        <dbReference type="ChEBI" id="CHEBI:58349"/>
        <dbReference type="EC" id="1.1.1.42"/>
    </reaction>
</comment>
<comment type="cofactor">
    <cofactor evidence="1">
        <name>Mn(2+)</name>
        <dbReference type="ChEBI" id="CHEBI:29035"/>
    </cofactor>
</comment>
<dbReference type="PANTHER" id="PTHR43504">
    <property type="entry name" value="ISOCITRATE DEHYDROGENASE [NADP]"/>
    <property type="match status" value="1"/>
</dbReference>
<evidence type="ECO:0000256" key="10">
    <source>
        <dbReference type="ARBA" id="ARBA00023211"/>
    </source>
</evidence>
<comment type="cofactor">
    <cofactor evidence="14">
        <name>Mg(2+)</name>
        <dbReference type="ChEBI" id="CHEBI:18420"/>
    </cofactor>
    <cofactor evidence="14">
        <name>Mn(2+)</name>
        <dbReference type="ChEBI" id="CHEBI:29035"/>
    </cofactor>
    <text evidence="14">Binds 1 Mg(2+) or Mn(2+) ion per subunit.</text>
</comment>
<evidence type="ECO:0000256" key="12">
    <source>
        <dbReference type="PIRSR" id="PIRSR604439-1"/>
    </source>
</evidence>
<name>A0A932HYX9_UNCTE</name>
<evidence type="ECO:0000256" key="4">
    <source>
        <dbReference type="ARBA" id="ARBA00022435"/>
    </source>
</evidence>
<dbReference type="GO" id="GO:0004450">
    <property type="term" value="F:isocitrate dehydrogenase (NADP+) activity"/>
    <property type="evidence" value="ECO:0007669"/>
    <property type="project" value="UniProtKB-UniRule"/>
</dbReference>
<feature type="binding site" evidence="13">
    <location>
        <position position="398"/>
    </location>
    <ligand>
        <name>NADP(+)</name>
        <dbReference type="ChEBI" id="CHEBI:58349"/>
    </ligand>
</feature>
<feature type="domain" description="Isopropylmalate dehydrogenase-like" evidence="18">
    <location>
        <begin position="38"/>
        <end position="419"/>
    </location>
</feature>